<dbReference type="Proteomes" id="UP000029082">
    <property type="component" value="Unassembled WGS sequence"/>
</dbReference>
<dbReference type="AlphaFoldDB" id="A0A087BTI2"/>
<comment type="catalytic activity">
    <reaction evidence="3">
        <text>UDP-N-acetyl-alpha-D-muramate + NADP(+) = UDP-N-acetyl-3-O-(1-carboxyvinyl)-alpha-D-glucosamine + NADPH + H(+)</text>
        <dbReference type="Rhea" id="RHEA:12248"/>
        <dbReference type="ChEBI" id="CHEBI:15378"/>
        <dbReference type="ChEBI" id="CHEBI:57783"/>
        <dbReference type="ChEBI" id="CHEBI:58349"/>
        <dbReference type="ChEBI" id="CHEBI:68483"/>
        <dbReference type="ChEBI" id="CHEBI:70757"/>
        <dbReference type="EC" id="1.3.1.98"/>
    </reaction>
</comment>
<dbReference type="PANTHER" id="PTHR21071:SF4">
    <property type="entry name" value="UDP-N-ACETYLENOLPYRUVOYLGLUCOSAMINE REDUCTASE"/>
    <property type="match status" value="1"/>
</dbReference>
<dbReference type="GO" id="GO:0051301">
    <property type="term" value="P:cell division"/>
    <property type="evidence" value="ECO:0007669"/>
    <property type="project" value="UniProtKB-KW"/>
</dbReference>
<feature type="active site" evidence="3">
    <location>
        <position position="175"/>
    </location>
</feature>
<dbReference type="UniPathway" id="UPA00219"/>
<keyword evidence="3" id="KW-0132">Cell division</keyword>
<comment type="caution">
    <text evidence="3">Lacks conserved residue(s) required for the propagation of feature annotation.</text>
</comment>
<evidence type="ECO:0000256" key="3">
    <source>
        <dbReference type="HAMAP-Rule" id="MF_00037"/>
    </source>
</evidence>
<dbReference type="SUPFAM" id="SSF56176">
    <property type="entry name" value="FAD-binding/transporter-associated domain-like"/>
    <property type="match status" value="1"/>
</dbReference>
<dbReference type="STRING" id="1437603.GCA_000771525_00671"/>
<gene>
    <name evidence="3" type="primary">murB</name>
    <name evidence="6" type="ORF">BMON_1071</name>
</gene>
<dbReference type="GO" id="GO:0008360">
    <property type="term" value="P:regulation of cell shape"/>
    <property type="evidence" value="ECO:0007669"/>
    <property type="project" value="UniProtKB-KW"/>
</dbReference>
<evidence type="ECO:0000313" key="6">
    <source>
        <dbReference type="EMBL" id="KFI74332.1"/>
    </source>
</evidence>
<dbReference type="HAMAP" id="MF_00037">
    <property type="entry name" value="MurB"/>
    <property type="match status" value="1"/>
</dbReference>
<protein>
    <recommendedName>
        <fullName evidence="3">UDP-N-acetylenolpyruvoylglucosamine reductase</fullName>
        <ecNumber evidence="3">1.3.1.98</ecNumber>
    </recommendedName>
    <alternativeName>
        <fullName evidence="3">UDP-N-acetylmuramate dehydrogenase</fullName>
    </alternativeName>
</protein>
<dbReference type="InterPro" id="IPR036635">
    <property type="entry name" value="MurB_C_sf"/>
</dbReference>
<dbReference type="InterPro" id="IPR016167">
    <property type="entry name" value="FAD-bd_PCMH_sub1"/>
</dbReference>
<sequence length="455" mass="48387">MAPMSSTNPSFSDLTTIGVGGRIARFVEPRSREAMIDTLREADRMGSRLCVLGGGSNLLVSDEAFDGVVVRDARRTIEVLETRVSTAGPVHDDTVQVRAQAGCHWDDFVSRCIAMGLAGVEGLSGIPGTVGASVVQNIGAYGQEVSTSVDEVEVWDRLAGRIARMSRTDMRFGYRVSALKRSMLAGAATPSPTSTSASVPVPSSACAPDVAVGEAGHADYAGRTGRNRFFPSPRYIVLSVTFLLRRDVQGVLGYGQLASALHAEVGDRMPTAAIRAAVLAVRAAKGMLEDAHRYEQPFMRGVVDESNLRAAVSAQSACTGSDGPDYDRHSCGSFFMNPVLTPDEAATLPPQAPRFPARDDAGREAVKTSAAWLIDHAGFHKGFSVGSGATASLSTRPHPGADQPRRRARGRRGAPRPRGPGRCAGEVRRASGTRTRGRRTRPRMSLAPVRVVHRG</sequence>
<dbReference type="EMBL" id="JGZE01000026">
    <property type="protein sequence ID" value="KFI74332.1"/>
    <property type="molecule type" value="Genomic_DNA"/>
</dbReference>
<dbReference type="GO" id="GO:0009252">
    <property type="term" value="P:peptidoglycan biosynthetic process"/>
    <property type="evidence" value="ECO:0007669"/>
    <property type="project" value="UniProtKB-UniRule"/>
</dbReference>
<evidence type="ECO:0000256" key="2">
    <source>
        <dbReference type="ARBA" id="ARBA00023002"/>
    </source>
</evidence>
<dbReference type="PANTHER" id="PTHR21071">
    <property type="entry name" value="UDP-N-ACETYLENOLPYRUVOYLGLUCOSAMINE REDUCTASE"/>
    <property type="match status" value="1"/>
</dbReference>
<keyword evidence="3" id="KW-0285">Flavoprotein</keyword>
<reference evidence="6 7" key="1">
    <citation type="submission" date="2014-03" db="EMBL/GenBank/DDBJ databases">
        <title>Genomics of Bifidobacteria.</title>
        <authorList>
            <person name="Ventura M."/>
            <person name="Milani C."/>
            <person name="Lugli G.A."/>
        </authorList>
    </citation>
    <scope>NUCLEOTIDE SEQUENCE [LARGE SCALE GENOMIC DNA]</scope>
    <source>
        <strain evidence="6 7">DSM 21395</strain>
    </source>
</reference>
<keyword evidence="7" id="KW-1185">Reference proteome</keyword>
<dbReference type="GO" id="GO:0071949">
    <property type="term" value="F:FAD binding"/>
    <property type="evidence" value="ECO:0007669"/>
    <property type="project" value="InterPro"/>
</dbReference>
<keyword evidence="2 3" id="KW-0560">Oxidoreductase</keyword>
<keyword evidence="3" id="KW-0133">Cell shape</keyword>
<feature type="compositionally biased region" description="Basic residues" evidence="4">
    <location>
        <begin position="406"/>
        <end position="415"/>
    </location>
</feature>
<dbReference type="GO" id="GO:0071555">
    <property type="term" value="P:cell wall organization"/>
    <property type="evidence" value="ECO:0007669"/>
    <property type="project" value="UniProtKB-KW"/>
</dbReference>
<feature type="region of interest" description="Disordered" evidence="4">
    <location>
        <begin position="388"/>
        <end position="455"/>
    </location>
</feature>
<dbReference type="InterPro" id="IPR003170">
    <property type="entry name" value="MurB"/>
</dbReference>
<keyword evidence="3" id="KW-0961">Cell wall biogenesis/degradation</keyword>
<evidence type="ECO:0000256" key="4">
    <source>
        <dbReference type="SAM" id="MobiDB-lite"/>
    </source>
</evidence>
<comment type="cofactor">
    <cofactor evidence="3">
        <name>FAD</name>
        <dbReference type="ChEBI" id="CHEBI:57692"/>
    </cofactor>
</comment>
<feature type="domain" description="FAD-binding PCMH-type" evidence="5">
    <location>
        <begin position="19"/>
        <end position="204"/>
    </location>
</feature>
<evidence type="ECO:0000259" key="5">
    <source>
        <dbReference type="PROSITE" id="PS51387"/>
    </source>
</evidence>
<dbReference type="Gene3D" id="3.30.43.10">
    <property type="entry name" value="Uridine Diphospho-n-acetylenolpyruvylglucosamine Reductase, domain 2"/>
    <property type="match status" value="1"/>
</dbReference>
<comment type="similarity">
    <text evidence="1 3">Belongs to the MurB family.</text>
</comment>
<feature type="region of interest" description="Disordered" evidence="4">
    <location>
        <begin position="342"/>
        <end position="362"/>
    </location>
</feature>
<dbReference type="SUPFAM" id="SSF56194">
    <property type="entry name" value="Uridine diphospho-N-Acetylenolpyruvylglucosamine reductase, MurB, C-terminal domain"/>
    <property type="match status" value="1"/>
</dbReference>
<evidence type="ECO:0000256" key="1">
    <source>
        <dbReference type="ARBA" id="ARBA00010485"/>
    </source>
</evidence>
<dbReference type="InterPro" id="IPR036318">
    <property type="entry name" value="FAD-bd_PCMH-like_sf"/>
</dbReference>
<dbReference type="PROSITE" id="PS51387">
    <property type="entry name" value="FAD_PCMH"/>
    <property type="match status" value="1"/>
</dbReference>
<keyword evidence="3" id="KW-0521">NADP</keyword>
<keyword evidence="3" id="KW-0131">Cell cycle</keyword>
<comment type="function">
    <text evidence="3">Cell wall formation.</text>
</comment>
<evidence type="ECO:0000313" key="7">
    <source>
        <dbReference type="Proteomes" id="UP000029082"/>
    </source>
</evidence>
<dbReference type="eggNOG" id="COG0812">
    <property type="taxonomic scope" value="Bacteria"/>
</dbReference>
<dbReference type="GO" id="GO:0005829">
    <property type="term" value="C:cytosol"/>
    <property type="evidence" value="ECO:0007669"/>
    <property type="project" value="TreeGrafter"/>
</dbReference>
<comment type="caution">
    <text evidence="6">The sequence shown here is derived from an EMBL/GenBank/DDBJ whole genome shotgun (WGS) entry which is preliminary data.</text>
</comment>
<dbReference type="Pfam" id="PF01565">
    <property type="entry name" value="FAD_binding_4"/>
    <property type="match status" value="1"/>
</dbReference>
<organism evidence="6 7">
    <name type="scientific">Bifidobacterium mongoliense DSM 21395</name>
    <dbReference type="NCBI Taxonomy" id="1437603"/>
    <lineage>
        <taxon>Bacteria</taxon>
        <taxon>Bacillati</taxon>
        <taxon>Actinomycetota</taxon>
        <taxon>Actinomycetes</taxon>
        <taxon>Bifidobacteriales</taxon>
        <taxon>Bifidobacteriaceae</taxon>
        <taxon>Bifidobacterium</taxon>
    </lineage>
</organism>
<keyword evidence="3" id="KW-0573">Peptidoglycan synthesis</keyword>
<dbReference type="InterPro" id="IPR016166">
    <property type="entry name" value="FAD-bd_PCMH"/>
</dbReference>
<dbReference type="Gene3D" id="3.90.78.10">
    <property type="entry name" value="UDP-N-acetylenolpyruvoylglucosamine reductase, C-terminal domain"/>
    <property type="match status" value="1"/>
</dbReference>
<comment type="subcellular location">
    <subcellularLocation>
        <location evidence="3">Cytoplasm</location>
    </subcellularLocation>
</comment>
<dbReference type="EC" id="1.3.1.98" evidence="3"/>
<dbReference type="Gene3D" id="3.30.465.10">
    <property type="match status" value="1"/>
</dbReference>
<dbReference type="InterPro" id="IPR006094">
    <property type="entry name" value="Oxid_FAD_bind_N"/>
</dbReference>
<dbReference type="GO" id="GO:0008762">
    <property type="term" value="F:UDP-N-acetylmuramate dehydrogenase activity"/>
    <property type="evidence" value="ECO:0007669"/>
    <property type="project" value="UniProtKB-UniRule"/>
</dbReference>
<name>A0A087BTI2_9BIFI</name>
<comment type="pathway">
    <text evidence="3">Cell wall biogenesis; peptidoglycan biosynthesis.</text>
</comment>
<accession>A0A087BTI2</accession>
<dbReference type="InterPro" id="IPR016169">
    <property type="entry name" value="FAD-bd_PCMH_sub2"/>
</dbReference>
<keyword evidence="3" id="KW-0274">FAD</keyword>
<keyword evidence="3" id="KW-0963">Cytoplasm</keyword>
<proteinExistence type="inferred from homology"/>